<keyword evidence="1" id="KW-0378">Hydrolase</keyword>
<dbReference type="EMBL" id="JBJURJ010000031">
    <property type="protein sequence ID" value="MFM9332455.1"/>
    <property type="molecule type" value="Genomic_DNA"/>
</dbReference>
<evidence type="ECO:0000313" key="2">
    <source>
        <dbReference type="Proteomes" id="UP001631969"/>
    </source>
</evidence>
<evidence type="ECO:0000313" key="1">
    <source>
        <dbReference type="EMBL" id="MFM9332455.1"/>
    </source>
</evidence>
<reference evidence="1" key="1">
    <citation type="submission" date="2024-12" db="EMBL/GenBank/DDBJ databases">
        <authorList>
            <person name="Wu N."/>
        </authorList>
    </citation>
    <scope>NUCLEOTIDE SEQUENCE</scope>
    <source>
        <strain evidence="1">P15</strain>
    </source>
</reference>
<keyword evidence="2" id="KW-1185">Reference proteome</keyword>
<comment type="caution">
    <text evidence="1">The sequence shown here is derived from an EMBL/GenBank/DDBJ whole genome shotgun (WGS) entry which is preliminary data.</text>
</comment>
<keyword evidence="1" id="KW-0031">Aminopeptidase</keyword>
<accession>A0ACC7P830</accession>
<name>A0ACC7P830_9BACL</name>
<keyword evidence="1" id="KW-0645">Protease</keyword>
<dbReference type="Proteomes" id="UP001631969">
    <property type="component" value="Unassembled WGS sequence"/>
</dbReference>
<proteinExistence type="predicted"/>
<organism evidence="1 2">
    <name type="scientific">Paenibacillus mesotrionivorans</name>
    <dbReference type="NCBI Taxonomy" id="3160968"/>
    <lineage>
        <taxon>Bacteria</taxon>
        <taxon>Bacillati</taxon>
        <taxon>Bacillota</taxon>
        <taxon>Bacilli</taxon>
        <taxon>Bacillales</taxon>
        <taxon>Paenibacillaceae</taxon>
        <taxon>Paenibacillus</taxon>
    </lineage>
</organism>
<protein>
    <submittedName>
        <fullName evidence="1">Aminopeptidase</fullName>
    </submittedName>
</protein>
<sequence>MVDPRLTRLAEVLVHYSVRAQKGENVLIEAFNIDNPLVKELVKQVYKAGANPFVNLRDQQVIRQLVLEGTEEQLTTMAKVDDFQMQQMQCYIGVRGSLNITEMADVPADKLKQYNALYQTPVHFETRVKKTRWVVLRYPTASMAQLSNMSTEAFENFYFDVCTLDYGKMNDAMDSLKALMDRTDKVRITGPGTDLTFSIKGIGAIKCAGEMNIPDGEVYTAPVRDSINGTLQYNAPTPYNGFTFENVLLEFKDGKIVKATANDTERLNSILDTDEGARYVGEFAIGVNPYIKTPMKDILFDEKIDGSFHFTPGRCYDEAYNGNHSAIHWDMVCIQRPEYGGGEIWFDDVLIRKDGRFVIPELEVLNPENLIS</sequence>
<gene>
    <name evidence="1" type="ORF">ACI1P1_29585</name>
</gene>